<comment type="caution">
    <text evidence="3">The sequence shown here is derived from an EMBL/GenBank/DDBJ whole genome shotgun (WGS) entry which is preliminary data.</text>
</comment>
<proteinExistence type="inferred from homology"/>
<feature type="domain" description="Activator of Hsp90 ATPase homologue 1/2-like C-terminal" evidence="2">
    <location>
        <begin position="22"/>
        <end position="164"/>
    </location>
</feature>
<organism evidence="3 4">
    <name type="scientific">Leptospira wolffii</name>
    <dbReference type="NCBI Taxonomy" id="409998"/>
    <lineage>
        <taxon>Bacteria</taxon>
        <taxon>Pseudomonadati</taxon>
        <taxon>Spirochaetota</taxon>
        <taxon>Spirochaetia</taxon>
        <taxon>Leptospirales</taxon>
        <taxon>Leptospiraceae</taxon>
        <taxon>Leptospira</taxon>
    </lineage>
</organism>
<evidence type="ECO:0000313" key="3">
    <source>
        <dbReference type="EMBL" id="PJZ65826.1"/>
    </source>
</evidence>
<reference evidence="3 4" key="1">
    <citation type="submission" date="2017-07" db="EMBL/GenBank/DDBJ databases">
        <title>Leptospira spp. isolated from tropical soils.</title>
        <authorList>
            <person name="Thibeaux R."/>
            <person name="Iraola G."/>
            <person name="Ferres I."/>
            <person name="Bierque E."/>
            <person name="Girault D."/>
            <person name="Soupe-Gilbert M.-E."/>
            <person name="Picardeau M."/>
            <person name="Goarant C."/>
        </authorList>
    </citation>
    <scope>NUCLEOTIDE SEQUENCE [LARGE SCALE GENOMIC DNA]</scope>
    <source>
        <strain evidence="3 4">FH2-C-A2</strain>
    </source>
</reference>
<accession>A0A2M9ZBL5</accession>
<evidence type="ECO:0000259" key="2">
    <source>
        <dbReference type="Pfam" id="PF08327"/>
    </source>
</evidence>
<dbReference type="InterPro" id="IPR013538">
    <property type="entry name" value="ASHA1/2-like_C"/>
</dbReference>
<dbReference type="Proteomes" id="UP000231912">
    <property type="component" value="Unassembled WGS sequence"/>
</dbReference>
<dbReference type="Gene3D" id="3.30.530.20">
    <property type="match status" value="1"/>
</dbReference>
<sequence>MDTKGIRFGQNGELIIDRILEAPRELVFRAWTDPELFMRWWGPKDFTSPFCKMDFRVGGRYHFSLRSPDGKDYWSTGEYREIVPPSRLVFTDSFADDKGNAVPASYYGMEVDWPEELVVTLIFEEVDSRRTRMILTHTGMPPGEVVEMTGASWNESFDKLQKLLNEYQNA</sequence>
<dbReference type="Pfam" id="PF08327">
    <property type="entry name" value="AHSA1"/>
    <property type="match status" value="1"/>
</dbReference>
<protein>
    <submittedName>
        <fullName evidence="3">SRPBCC domain-containing protein</fullName>
    </submittedName>
</protein>
<comment type="similarity">
    <text evidence="1">Belongs to the AHA1 family.</text>
</comment>
<name>A0A2M9ZBL5_9LEPT</name>
<evidence type="ECO:0000256" key="1">
    <source>
        <dbReference type="ARBA" id="ARBA00006817"/>
    </source>
</evidence>
<evidence type="ECO:0000313" key="4">
    <source>
        <dbReference type="Proteomes" id="UP000231912"/>
    </source>
</evidence>
<dbReference type="AlphaFoldDB" id="A0A2M9ZBL5"/>
<dbReference type="InterPro" id="IPR023393">
    <property type="entry name" value="START-like_dom_sf"/>
</dbReference>
<dbReference type="EMBL" id="NPDT01000003">
    <property type="protein sequence ID" value="PJZ65826.1"/>
    <property type="molecule type" value="Genomic_DNA"/>
</dbReference>
<gene>
    <name evidence="3" type="ORF">CH371_09775</name>
</gene>
<dbReference type="CDD" id="cd07814">
    <property type="entry name" value="SRPBCC_CalC_Aha1-like"/>
    <property type="match status" value="1"/>
</dbReference>
<dbReference type="RefSeq" id="WP_016545475.1">
    <property type="nucleotide sequence ID" value="NZ_NPDT01000003.1"/>
</dbReference>
<dbReference type="SUPFAM" id="SSF55961">
    <property type="entry name" value="Bet v1-like"/>
    <property type="match status" value="1"/>
</dbReference>